<sequence>MVSIDTAAVQGIATDLAVSGQSVLTSAKTLGTAAAQVDPAQTGQMYHEFGAKLSQACVDAAGLLARWGSSIEDCTNALRWALTVYERQEQANTAGVGAAGDVLV</sequence>
<evidence type="ECO:0000313" key="1">
    <source>
        <dbReference type="EMBL" id="BCK53156.1"/>
    </source>
</evidence>
<gene>
    <name evidence="1" type="ORF">NWFMUON74_09280</name>
</gene>
<organism evidence="1 2">
    <name type="scientific">Nocardia wallacei</name>
    <dbReference type="NCBI Taxonomy" id="480035"/>
    <lineage>
        <taxon>Bacteria</taxon>
        <taxon>Bacillati</taxon>
        <taxon>Actinomycetota</taxon>
        <taxon>Actinomycetes</taxon>
        <taxon>Mycobacteriales</taxon>
        <taxon>Nocardiaceae</taxon>
        <taxon>Nocardia</taxon>
    </lineage>
</organism>
<accession>A0A7G1KF19</accession>
<evidence type="ECO:0000313" key="2">
    <source>
        <dbReference type="Proteomes" id="UP000516173"/>
    </source>
</evidence>
<dbReference type="Proteomes" id="UP000516173">
    <property type="component" value="Chromosome"/>
</dbReference>
<dbReference type="AlphaFoldDB" id="A0A7G1KF19"/>
<dbReference type="RefSeq" id="WP_187686749.1">
    <property type="nucleotide sequence ID" value="NZ_AP023396.1"/>
</dbReference>
<proteinExistence type="predicted"/>
<name>A0A7G1KF19_9NOCA</name>
<dbReference type="GeneID" id="80345546"/>
<keyword evidence="2" id="KW-1185">Reference proteome</keyword>
<reference evidence="1 2" key="1">
    <citation type="submission" date="2020-08" db="EMBL/GenBank/DDBJ databases">
        <title>Genome Sequencing of Nocardia wallacei strain FMUON74 and assembly.</title>
        <authorList>
            <person name="Toyokawa M."/>
            <person name="Uesaka K."/>
        </authorList>
    </citation>
    <scope>NUCLEOTIDE SEQUENCE [LARGE SCALE GENOMIC DNA]</scope>
    <source>
        <strain evidence="1 2">FMUON74</strain>
    </source>
</reference>
<dbReference type="KEGG" id="nwl:NWFMUON74_09280"/>
<dbReference type="EMBL" id="AP023396">
    <property type="protein sequence ID" value="BCK53156.1"/>
    <property type="molecule type" value="Genomic_DNA"/>
</dbReference>
<protein>
    <recommendedName>
        <fullName evidence="3">ESX-1 secretion-associated protein</fullName>
    </recommendedName>
</protein>
<evidence type="ECO:0008006" key="3">
    <source>
        <dbReference type="Google" id="ProtNLM"/>
    </source>
</evidence>